<proteinExistence type="inferred from homology"/>
<dbReference type="InterPro" id="IPR013785">
    <property type="entry name" value="Aldolase_TIM"/>
</dbReference>
<gene>
    <name evidence="13" type="primary">thiE</name>
    <name evidence="13" type="ORF">IMCC3135_19905</name>
</gene>
<protein>
    <recommendedName>
        <fullName evidence="10">Thiamine-phosphate synthase</fullName>
        <ecNumber evidence="10">2.5.1.3</ecNumber>
    </recommendedName>
    <alternativeName>
        <fullName evidence="10">Thiamine-phosphate pyrophosphorylase</fullName>
    </alternativeName>
</protein>
<evidence type="ECO:0000256" key="8">
    <source>
        <dbReference type="ARBA" id="ARBA00047851"/>
    </source>
</evidence>
<organism evidence="13 14">
    <name type="scientific">Granulosicoccus antarcticus IMCC3135</name>
    <dbReference type="NCBI Taxonomy" id="1192854"/>
    <lineage>
        <taxon>Bacteria</taxon>
        <taxon>Pseudomonadati</taxon>
        <taxon>Pseudomonadota</taxon>
        <taxon>Gammaproteobacteria</taxon>
        <taxon>Chromatiales</taxon>
        <taxon>Granulosicoccaceae</taxon>
        <taxon>Granulosicoccus</taxon>
    </lineage>
</organism>
<dbReference type="GO" id="GO:0046872">
    <property type="term" value="F:metal ion binding"/>
    <property type="evidence" value="ECO:0007669"/>
    <property type="project" value="UniProtKB-KW"/>
</dbReference>
<dbReference type="GO" id="GO:0004789">
    <property type="term" value="F:thiamine-phosphate diphosphorylase activity"/>
    <property type="evidence" value="ECO:0007669"/>
    <property type="project" value="UniProtKB-EC"/>
</dbReference>
<evidence type="ECO:0000256" key="4">
    <source>
        <dbReference type="ARBA" id="ARBA00022723"/>
    </source>
</evidence>
<evidence type="ECO:0000256" key="7">
    <source>
        <dbReference type="ARBA" id="ARBA00047334"/>
    </source>
</evidence>
<name>A0A2Z2NS23_9GAMM</name>
<keyword evidence="4" id="KW-0479">Metal-binding</keyword>
<evidence type="ECO:0000256" key="6">
    <source>
        <dbReference type="ARBA" id="ARBA00022977"/>
    </source>
</evidence>
<accession>A0A2Z2NS23</accession>
<dbReference type="EMBL" id="CP018632">
    <property type="protein sequence ID" value="ASJ74059.1"/>
    <property type="molecule type" value="Genomic_DNA"/>
</dbReference>
<evidence type="ECO:0000256" key="3">
    <source>
        <dbReference type="ARBA" id="ARBA00022679"/>
    </source>
</evidence>
<comment type="pathway">
    <text evidence="2 11">Cofactor biosynthesis; thiamine diphosphate biosynthesis; thiamine phosphate from 4-amino-2-methyl-5-diphosphomethylpyrimidine and 4-methyl-5-(2-phosphoethyl)-thiazole: step 1/1.</text>
</comment>
<evidence type="ECO:0000256" key="5">
    <source>
        <dbReference type="ARBA" id="ARBA00022842"/>
    </source>
</evidence>
<dbReference type="GO" id="GO:0005737">
    <property type="term" value="C:cytoplasm"/>
    <property type="evidence" value="ECO:0007669"/>
    <property type="project" value="TreeGrafter"/>
</dbReference>
<dbReference type="CDD" id="cd00564">
    <property type="entry name" value="TMP_TenI"/>
    <property type="match status" value="1"/>
</dbReference>
<keyword evidence="3 10" id="KW-0808">Transferase</keyword>
<dbReference type="KEGG" id="gai:IMCC3135_19905"/>
<keyword evidence="5" id="KW-0460">Magnesium</keyword>
<reference evidence="13 14" key="1">
    <citation type="submission" date="2016-12" db="EMBL/GenBank/DDBJ databases">
        <authorList>
            <person name="Song W.-J."/>
            <person name="Kurnit D.M."/>
        </authorList>
    </citation>
    <scope>NUCLEOTIDE SEQUENCE [LARGE SCALE GENOMIC DNA]</scope>
    <source>
        <strain evidence="13 14">IMCC3135</strain>
    </source>
</reference>
<feature type="domain" description="Thiamine phosphate synthase/TenI" evidence="12">
    <location>
        <begin position="13"/>
        <end position="179"/>
    </location>
</feature>
<dbReference type="InterPro" id="IPR034291">
    <property type="entry name" value="TMP_synthase"/>
</dbReference>
<evidence type="ECO:0000256" key="1">
    <source>
        <dbReference type="ARBA" id="ARBA00001946"/>
    </source>
</evidence>
<keyword evidence="6 10" id="KW-0784">Thiamine biosynthesis</keyword>
<dbReference type="PANTHER" id="PTHR20857:SF15">
    <property type="entry name" value="THIAMINE-PHOSPHATE SYNTHASE"/>
    <property type="match status" value="1"/>
</dbReference>
<comment type="similarity">
    <text evidence="10">Belongs to the thiamine-phosphate synthase family.</text>
</comment>
<evidence type="ECO:0000313" key="13">
    <source>
        <dbReference type="EMBL" id="ASJ74059.1"/>
    </source>
</evidence>
<comment type="catalytic activity">
    <reaction evidence="9 10">
        <text>2-[(2R,5Z)-2-carboxy-4-methylthiazol-5(2H)-ylidene]ethyl phosphate + 4-amino-2-methyl-5-(diphosphooxymethyl)pyrimidine + 2 H(+) = thiamine phosphate + CO2 + diphosphate</text>
        <dbReference type="Rhea" id="RHEA:47844"/>
        <dbReference type="ChEBI" id="CHEBI:15378"/>
        <dbReference type="ChEBI" id="CHEBI:16526"/>
        <dbReference type="ChEBI" id="CHEBI:33019"/>
        <dbReference type="ChEBI" id="CHEBI:37575"/>
        <dbReference type="ChEBI" id="CHEBI:57841"/>
        <dbReference type="ChEBI" id="CHEBI:62899"/>
        <dbReference type="EC" id="2.5.1.3"/>
    </reaction>
</comment>
<evidence type="ECO:0000256" key="10">
    <source>
        <dbReference type="RuleBase" id="RU003826"/>
    </source>
</evidence>
<dbReference type="RefSeq" id="WP_088919146.1">
    <property type="nucleotide sequence ID" value="NZ_CP018632.1"/>
</dbReference>
<evidence type="ECO:0000313" key="14">
    <source>
        <dbReference type="Proteomes" id="UP000250079"/>
    </source>
</evidence>
<evidence type="ECO:0000256" key="11">
    <source>
        <dbReference type="RuleBase" id="RU004253"/>
    </source>
</evidence>
<dbReference type="NCBIfam" id="NF000734">
    <property type="entry name" value="PRK00043.1-5"/>
    <property type="match status" value="1"/>
</dbReference>
<dbReference type="InterPro" id="IPR022998">
    <property type="entry name" value="ThiamineP_synth_TenI"/>
</dbReference>
<dbReference type="EC" id="2.5.1.3" evidence="10"/>
<dbReference type="GO" id="GO:0009229">
    <property type="term" value="P:thiamine diphosphate biosynthetic process"/>
    <property type="evidence" value="ECO:0007669"/>
    <property type="project" value="UniProtKB-UniPathway"/>
</dbReference>
<dbReference type="GO" id="GO:0009228">
    <property type="term" value="P:thiamine biosynthetic process"/>
    <property type="evidence" value="ECO:0007669"/>
    <property type="project" value="UniProtKB-KW"/>
</dbReference>
<dbReference type="PANTHER" id="PTHR20857">
    <property type="entry name" value="THIAMINE-PHOSPHATE PYROPHOSPHORYLASE"/>
    <property type="match status" value="1"/>
</dbReference>
<dbReference type="SUPFAM" id="SSF51391">
    <property type="entry name" value="Thiamin phosphate synthase"/>
    <property type="match status" value="1"/>
</dbReference>
<dbReference type="AlphaFoldDB" id="A0A2Z2NS23"/>
<evidence type="ECO:0000256" key="9">
    <source>
        <dbReference type="ARBA" id="ARBA00047883"/>
    </source>
</evidence>
<dbReference type="OrthoDB" id="9810880at2"/>
<dbReference type="InterPro" id="IPR036206">
    <property type="entry name" value="ThiamineP_synth_sf"/>
</dbReference>
<comment type="catalytic activity">
    <reaction evidence="8 10">
        <text>2-(2-carboxy-4-methylthiazol-5-yl)ethyl phosphate + 4-amino-2-methyl-5-(diphosphooxymethyl)pyrimidine + 2 H(+) = thiamine phosphate + CO2 + diphosphate</text>
        <dbReference type="Rhea" id="RHEA:47848"/>
        <dbReference type="ChEBI" id="CHEBI:15378"/>
        <dbReference type="ChEBI" id="CHEBI:16526"/>
        <dbReference type="ChEBI" id="CHEBI:33019"/>
        <dbReference type="ChEBI" id="CHEBI:37575"/>
        <dbReference type="ChEBI" id="CHEBI:57841"/>
        <dbReference type="ChEBI" id="CHEBI:62890"/>
        <dbReference type="EC" id="2.5.1.3"/>
    </reaction>
</comment>
<keyword evidence="14" id="KW-1185">Reference proteome</keyword>
<sequence length="200" mass="22006">MLHPFYLIVGETDHLEEFLAAGVRCVQLRIKDGSVEHCRREIRRARQLCESAGCSLIINDYWQLAIDEGCQAIHLGQEDLQAAQMETIKAAGIKFGISTHDRAELNIALSHSPDYIALGPVYATLLKKMPWRPQGLPKLQRWKDSIGDIPLVAIGGFTPERAAGAFEHGADSVCVVTDIATHADPLARITQWLAVTQKGA</sequence>
<dbReference type="Pfam" id="PF02581">
    <property type="entry name" value="TMP-TENI"/>
    <property type="match status" value="1"/>
</dbReference>
<dbReference type="Gene3D" id="3.20.20.70">
    <property type="entry name" value="Aldolase class I"/>
    <property type="match status" value="1"/>
</dbReference>
<comment type="catalytic activity">
    <reaction evidence="7 10">
        <text>4-methyl-5-(2-phosphooxyethyl)-thiazole + 4-amino-2-methyl-5-(diphosphooxymethyl)pyrimidine + H(+) = thiamine phosphate + diphosphate</text>
        <dbReference type="Rhea" id="RHEA:22328"/>
        <dbReference type="ChEBI" id="CHEBI:15378"/>
        <dbReference type="ChEBI" id="CHEBI:33019"/>
        <dbReference type="ChEBI" id="CHEBI:37575"/>
        <dbReference type="ChEBI" id="CHEBI:57841"/>
        <dbReference type="ChEBI" id="CHEBI:58296"/>
        <dbReference type="EC" id="2.5.1.3"/>
    </reaction>
</comment>
<evidence type="ECO:0000259" key="12">
    <source>
        <dbReference type="Pfam" id="PF02581"/>
    </source>
</evidence>
<dbReference type="UniPathway" id="UPA00060">
    <property type="reaction ID" value="UER00141"/>
</dbReference>
<dbReference type="NCBIfam" id="TIGR00693">
    <property type="entry name" value="thiE"/>
    <property type="match status" value="1"/>
</dbReference>
<evidence type="ECO:0000256" key="2">
    <source>
        <dbReference type="ARBA" id="ARBA00005165"/>
    </source>
</evidence>
<comment type="cofactor">
    <cofactor evidence="1">
        <name>Mg(2+)</name>
        <dbReference type="ChEBI" id="CHEBI:18420"/>
    </cofactor>
</comment>
<dbReference type="Proteomes" id="UP000250079">
    <property type="component" value="Chromosome"/>
</dbReference>